<evidence type="ECO:0000313" key="3">
    <source>
        <dbReference type="Proteomes" id="UP000693970"/>
    </source>
</evidence>
<accession>A0A9K3L0K0</accession>
<gene>
    <name evidence="2" type="ORF">IV203_009185</name>
</gene>
<protein>
    <submittedName>
        <fullName evidence="2">Uncharacterized protein</fullName>
    </submittedName>
</protein>
<evidence type="ECO:0000256" key="1">
    <source>
        <dbReference type="SAM" id="MobiDB-lite"/>
    </source>
</evidence>
<organism evidence="2 3">
    <name type="scientific">Nitzschia inconspicua</name>
    <dbReference type="NCBI Taxonomy" id="303405"/>
    <lineage>
        <taxon>Eukaryota</taxon>
        <taxon>Sar</taxon>
        <taxon>Stramenopiles</taxon>
        <taxon>Ochrophyta</taxon>
        <taxon>Bacillariophyta</taxon>
        <taxon>Bacillariophyceae</taxon>
        <taxon>Bacillariophycidae</taxon>
        <taxon>Bacillariales</taxon>
        <taxon>Bacillariaceae</taxon>
        <taxon>Nitzschia</taxon>
    </lineage>
</organism>
<keyword evidence="3" id="KW-1185">Reference proteome</keyword>
<comment type="caution">
    <text evidence="2">The sequence shown here is derived from an EMBL/GenBank/DDBJ whole genome shotgun (WGS) entry which is preliminary data.</text>
</comment>
<name>A0A9K3L0K0_9STRA</name>
<feature type="compositionally biased region" description="Basic and acidic residues" evidence="1">
    <location>
        <begin position="183"/>
        <end position="193"/>
    </location>
</feature>
<feature type="region of interest" description="Disordered" evidence="1">
    <location>
        <begin position="171"/>
        <end position="193"/>
    </location>
</feature>
<evidence type="ECO:0000313" key="2">
    <source>
        <dbReference type="EMBL" id="KAG7353137.1"/>
    </source>
</evidence>
<reference evidence="2" key="2">
    <citation type="submission" date="2021-04" db="EMBL/GenBank/DDBJ databases">
        <authorList>
            <person name="Podell S."/>
        </authorList>
    </citation>
    <scope>NUCLEOTIDE SEQUENCE</scope>
    <source>
        <strain evidence="2">Hildebrandi</strain>
    </source>
</reference>
<dbReference type="EMBL" id="JAGRRH010000017">
    <property type="protein sequence ID" value="KAG7353137.1"/>
    <property type="molecule type" value="Genomic_DNA"/>
</dbReference>
<dbReference type="Proteomes" id="UP000693970">
    <property type="component" value="Unassembled WGS sequence"/>
</dbReference>
<reference evidence="2" key="1">
    <citation type="journal article" date="2021" name="Sci. Rep.">
        <title>Diploid genomic architecture of Nitzschia inconspicua, an elite biomass production diatom.</title>
        <authorList>
            <person name="Oliver A."/>
            <person name="Podell S."/>
            <person name="Pinowska A."/>
            <person name="Traller J.C."/>
            <person name="Smith S.R."/>
            <person name="McClure R."/>
            <person name="Beliaev A."/>
            <person name="Bohutskyi P."/>
            <person name="Hill E.A."/>
            <person name="Rabines A."/>
            <person name="Zheng H."/>
            <person name="Allen L.Z."/>
            <person name="Kuo A."/>
            <person name="Grigoriev I.V."/>
            <person name="Allen A.E."/>
            <person name="Hazlebeck D."/>
            <person name="Allen E.E."/>
        </authorList>
    </citation>
    <scope>NUCLEOTIDE SEQUENCE</scope>
    <source>
        <strain evidence="2">Hildebrandi</strain>
    </source>
</reference>
<sequence length="193" mass="22885">MLFLVICHTKNVCDRRFNNLKRVYHKSQVFTIDQAFEVFGRSEYVTFWTIDPQNDWKNYATFLLEMYLKLHRSKISIAKNYIFGAEWIEHPHISDDVTMKFKTRKSYLEEHGKVCADNTIIPKFAANGDRREKLKSVAPPPIMYKRLHGYRQILMHKSYSLYVPSEYRNNPLYKEPSPDAVDAEAKDQRKKGE</sequence>
<proteinExistence type="predicted"/>
<dbReference type="AlphaFoldDB" id="A0A9K3L0K0"/>